<sequence length="103" mass="11582">MDTDSIEATLPQGFEEKIHGRVVHEGWVQERLILEHPSVDCFIAHCDQIINAGMASRNLKVGVEVEKREDGWFTKESVCKAVKSVIEEDSEVGKEDPSQTMIN</sequence>
<evidence type="ECO:0000313" key="2">
    <source>
        <dbReference type="Proteomes" id="UP000467840"/>
    </source>
</evidence>
<dbReference type="EMBL" id="JAAGAX010000018">
    <property type="protein sequence ID" value="KAF2283497.1"/>
    <property type="molecule type" value="Genomic_DNA"/>
</dbReference>
<dbReference type="Proteomes" id="UP000467840">
    <property type="component" value="Chromosome 12"/>
</dbReference>
<dbReference type="Gene3D" id="3.40.50.2000">
    <property type="entry name" value="Glycogen Phosphorylase B"/>
    <property type="match status" value="2"/>
</dbReference>
<protein>
    <submittedName>
        <fullName evidence="1">Uncharacterized protein</fullName>
    </submittedName>
</protein>
<evidence type="ECO:0000313" key="1">
    <source>
        <dbReference type="EMBL" id="KAF2283497.1"/>
    </source>
</evidence>
<dbReference type="SUPFAM" id="SSF53756">
    <property type="entry name" value="UDP-Glycosyltransferase/glycogen phosphorylase"/>
    <property type="match status" value="1"/>
</dbReference>
<name>A0A6A6K4B0_HEVBR</name>
<gene>
    <name evidence="1" type="ORF">GH714_010968</name>
</gene>
<proteinExistence type="predicted"/>
<dbReference type="PANTHER" id="PTHR48045">
    <property type="entry name" value="UDP-GLYCOSYLTRANSFERASE 72B1"/>
    <property type="match status" value="1"/>
</dbReference>
<keyword evidence="2" id="KW-1185">Reference proteome</keyword>
<reference evidence="1 2" key="1">
    <citation type="journal article" date="2020" name="Mol. Plant">
        <title>The Chromosome-Based Rubber Tree Genome Provides New Insights into Spurge Genome Evolution and Rubber Biosynthesis.</title>
        <authorList>
            <person name="Liu J."/>
            <person name="Shi C."/>
            <person name="Shi C.C."/>
            <person name="Li W."/>
            <person name="Zhang Q.J."/>
            <person name="Zhang Y."/>
            <person name="Li K."/>
            <person name="Lu H.F."/>
            <person name="Shi C."/>
            <person name="Zhu S.T."/>
            <person name="Xiao Z.Y."/>
            <person name="Nan H."/>
            <person name="Yue Y."/>
            <person name="Zhu X.G."/>
            <person name="Wu Y."/>
            <person name="Hong X.N."/>
            <person name="Fan G.Y."/>
            <person name="Tong Y."/>
            <person name="Zhang D."/>
            <person name="Mao C.L."/>
            <person name="Liu Y.L."/>
            <person name="Hao S.J."/>
            <person name="Liu W.Q."/>
            <person name="Lv M.Q."/>
            <person name="Zhang H.B."/>
            <person name="Liu Y."/>
            <person name="Hu-Tang G.R."/>
            <person name="Wang J.P."/>
            <person name="Wang J.H."/>
            <person name="Sun Y.H."/>
            <person name="Ni S.B."/>
            <person name="Chen W.B."/>
            <person name="Zhang X.C."/>
            <person name="Jiao Y.N."/>
            <person name="Eichler E.E."/>
            <person name="Li G.H."/>
            <person name="Liu X."/>
            <person name="Gao L.Z."/>
        </authorList>
    </citation>
    <scope>NUCLEOTIDE SEQUENCE [LARGE SCALE GENOMIC DNA]</scope>
    <source>
        <strain evidence="2">cv. GT1</strain>
        <tissue evidence="1">Leaf</tissue>
    </source>
</reference>
<comment type="caution">
    <text evidence="1">The sequence shown here is derived from an EMBL/GenBank/DDBJ whole genome shotgun (WGS) entry which is preliminary data.</text>
</comment>
<organism evidence="1 2">
    <name type="scientific">Hevea brasiliensis</name>
    <name type="common">Para rubber tree</name>
    <name type="synonym">Siphonia brasiliensis</name>
    <dbReference type="NCBI Taxonomy" id="3981"/>
    <lineage>
        <taxon>Eukaryota</taxon>
        <taxon>Viridiplantae</taxon>
        <taxon>Streptophyta</taxon>
        <taxon>Embryophyta</taxon>
        <taxon>Tracheophyta</taxon>
        <taxon>Spermatophyta</taxon>
        <taxon>Magnoliopsida</taxon>
        <taxon>eudicotyledons</taxon>
        <taxon>Gunneridae</taxon>
        <taxon>Pentapetalae</taxon>
        <taxon>rosids</taxon>
        <taxon>fabids</taxon>
        <taxon>Malpighiales</taxon>
        <taxon>Euphorbiaceae</taxon>
        <taxon>Crotonoideae</taxon>
        <taxon>Micrandreae</taxon>
        <taxon>Hevea</taxon>
    </lineage>
</organism>
<accession>A0A6A6K4B0</accession>
<dbReference type="PANTHER" id="PTHR48045:SF31">
    <property type="entry name" value="UDP-GLYCOSYLTRANSFERASE 76B1-LIKE"/>
    <property type="match status" value="1"/>
</dbReference>
<dbReference type="AlphaFoldDB" id="A0A6A6K4B0"/>